<dbReference type="SUPFAM" id="SSF46955">
    <property type="entry name" value="Putative DNA-binding domain"/>
    <property type="match status" value="1"/>
</dbReference>
<dbReference type="PRINTS" id="PR00040">
    <property type="entry name" value="HTHMERR"/>
</dbReference>
<dbReference type="OrthoDB" id="9768793at2"/>
<dbReference type="EMBL" id="QTTT01000001">
    <property type="protein sequence ID" value="REE97329.1"/>
    <property type="molecule type" value="Genomic_DNA"/>
</dbReference>
<dbReference type="Pfam" id="PF00248">
    <property type="entry name" value="Aldo_ket_red"/>
    <property type="match status" value="1"/>
</dbReference>
<dbReference type="InterPro" id="IPR050791">
    <property type="entry name" value="Aldo-Keto_reductase"/>
</dbReference>
<dbReference type="InterPro" id="IPR023210">
    <property type="entry name" value="NADP_OxRdtase_dom"/>
</dbReference>
<protein>
    <submittedName>
        <fullName evidence="3">Aryl-alcohol dehydrogenase-like predicted oxidoreductase</fullName>
    </submittedName>
</protein>
<dbReference type="PRINTS" id="PR00069">
    <property type="entry name" value="ALDKETRDTASE"/>
</dbReference>
<dbReference type="Pfam" id="PF13411">
    <property type="entry name" value="MerR_1"/>
    <property type="match status" value="1"/>
</dbReference>
<proteinExistence type="predicted"/>
<dbReference type="Proteomes" id="UP000256661">
    <property type="component" value="Unassembled WGS sequence"/>
</dbReference>
<dbReference type="AlphaFoldDB" id="A0A3D9SN35"/>
<dbReference type="Gene3D" id="3.20.20.100">
    <property type="entry name" value="NADP-dependent oxidoreductase domain"/>
    <property type="match status" value="1"/>
</dbReference>
<organism evidence="3 4">
    <name type="scientific">Thermomonospora umbrina</name>
    <dbReference type="NCBI Taxonomy" id="111806"/>
    <lineage>
        <taxon>Bacteria</taxon>
        <taxon>Bacillati</taxon>
        <taxon>Actinomycetota</taxon>
        <taxon>Actinomycetes</taxon>
        <taxon>Streptosporangiales</taxon>
        <taxon>Thermomonosporaceae</taxon>
        <taxon>Thermomonospora</taxon>
    </lineage>
</organism>
<dbReference type="PANTHER" id="PTHR43625:SF40">
    <property type="entry name" value="ALDO-KETO REDUCTASE YAKC [NADP(+)]"/>
    <property type="match status" value="1"/>
</dbReference>
<dbReference type="PROSITE" id="PS50937">
    <property type="entry name" value="HTH_MERR_2"/>
    <property type="match status" value="1"/>
</dbReference>
<keyword evidence="1" id="KW-0560">Oxidoreductase</keyword>
<dbReference type="PROSITE" id="PS00552">
    <property type="entry name" value="HTH_MERR_1"/>
    <property type="match status" value="1"/>
</dbReference>
<evidence type="ECO:0000313" key="4">
    <source>
        <dbReference type="Proteomes" id="UP000256661"/>
    </source>
</evidence>
<dbReference type="InterPro" id="IPR009061">
    <property type="entry name" value="DNA-bd_dom_put_sf"/>
</dbReference>
<comment type="caution">
    <text evidence="3">The sequence shown here is derived from an EMBL/GenBank/DDBJ whole genome shotgun (WGS) entry which is preliminary data.</text>
</comment>
<dbReference type="InterPro" id="IPR036812">
    <property type="entry name" value="NAD(P)_OxRdtase_dom_sf"/>
</dbReference>
<accession>A0A3D9SN35</accession>
<keyword evidence="4" id="KW-1185">Reference proteome</keyword>
<dbReference type="GO" id="GO:0005737">
    <property type="term" value="C:cytoplasm"/>
    <property type="evidence" value="ECO:0007669"/>
    <property type="project" value="TreeGrafter"/>
</dbReference>
<dbReference type="InterPro" id="IPR020471">
    <property type="entry name" value="AKR"/>
</dbReference>
<dbReference type="GO" id="GO:0003677">
    <property type="term" value="F:DNA binding"/>
    <property type="evidence" value="ECO:0007669"/>
    <property type="project" value="InterPro"/>
</dbReference>
<dbReference type="PANTHER" id="PTHR43625">
    <property type="entry name" value="AFLATOXIN B1 ALDEHYDE REDUCTASE"/>
    <property type="match status" value="1"/>
</dbReference>
<dbReference type="GO" id="GO:0016491">
    <property type="term" value="F:oxidoreductase activity"/>
    <property type="evidence" value="ECO:0007669"/>
    <property type="project" value="UniProtKB-KW"/>
</dbReference>
<dbReference type="SUPFAM" id="SSF51430">
    <property type="entry name" value="NAD(P)-linked oxidoreductase"/>
    <property type="match status" value="1"/>
</dbReference>
<reference evidence="3 4" key="1">
    <citation type="submission" date="2018-08" db="EMBL/GenBank/DDBJ databases">
        <title>Sequencing the genomes of 1000 actinobacteria strains.</title>
        <authorList>
            <person name="Klenk H.-P."/>
        </authorList>
    </citation>
    <scope>NUCLEOTIDE SEQUENCE [LARGE SCALE GENOMIC DNA]</scope>
    <source>
        <strain evidence="3 4">DSM 43927</strain>
    </source>
</reference>
<sequence>MDEGLTIAEAAERTGLTTHTLRYYERAGLLEAPARASSGHRRYGPQDLARIHLITKLRATGMAIADIRRYSELVRSGPDTYATRLHVLRTHRAGVVERMEQLRDDLSLIDYKIALYEDLQREAAMTFRTLGQNLTSSALGLGCMGMSEFYGPRDDAESVATIHRALDLGVTHLDTADMYGPFTNEELVGRALKGRRDEVLLATKFGVERLPDGTRLGHNGRPDYVRASCDASLRRLGVDHIDLYYQHRVDPTVPIEETWGAMAELVAAGKVRHLGISEATPETLRRAHAVHPIAAGQYEFSLFAQDLADDIIPVLRELGIGLVAYSPLGRGFLTGTITSREQFASDDARSVPYFPRFTGDNFDHNVALAANVRRLAEAKGVTPAQLALAWVLAQGDDVVAIPGTKRRTRLEENAAARDIKITPEDLAALTEAVPSGAVAGDRYPDMGATRA</sequence>
<evidence type="ECO:0000259" key="2">
    <source>
        <dbReference type="PROSITE" id="PS50937"/>
    </source>
</evidence>
<feature type="domain" description="HTH merR-type" evidence="2">
    <location>
        <begin position="4"/>
        <end position="73"/>
    </location>
</feature>
<dbReference type="CDD" id="cd01109">
    <property type="entry name" value="HTH_YyaN"/>
    <property type="match status" value="1"/>
</dbReference>
<evidence type="ECO:0000256" key="1">
    <source>
        <dbReference type="ARBA" id="ARBA00023002"/>
    </source>
</evidence>
<gene>
    <name evidence="3" type="ORF">DFJ69_2796</name>
</gene>
<dbReference type="SMART" id="SM00422">
    <property type="entry name" value="HTH_MERR"/>
    <property type="match status" value="1"/>
</dbReference>
<name>A0A3D9SN35_9ACTN</name>
<dbReference type="GO" id="GO:0006355">
    <property type="term" value="P:regulation of DNA-templated transcription"/>
    <property type="evidence" value="ECO:0007669"/>
    <property type="project" value="InterPro"/>
</dbReference>
<evidence type="ECO:0000313" key="3">
    <source>
        <dbReference type="EMBL" id="REE97329.1"/>
    </source>
</evidence>
<dbReference type="CDD" id="cd19076">
    <property type="entry name" value="AKR_AKR13A_13D"/>
    <property type="match status" value="1"/>
</dbReference>
<dbReference type="Gene3D" id="1.10.1660.10">
    <property type="match status" value="1"/>
</dbReference>
<dbReference type="RefSeq" id="WP_116022837.1">
    <property type="nucleotide sequence ID" value="NZ_QTTT01000001.1"/>
</dbReference>
<dbReference type="InterPro" id="IPR000551">
    <property type="entry name" value="MerR-type_HTH_dom"/>
</dbReference>